<reference evidence="5 6" key="1">
    <citation type="submission" date="2022-12" db="EMBL/GenBank/DDBJ databases">
        <title>Chromosome-level genome of Tegillarca granosa.</title>
        <authorList>
            <person name="Kim J."/>
        </authorList>
    </citation>
    <scope>NUCLEOTIDE SEQUENCE [LARGE SCALE GENOMIC DNA]</scope>
    <source>
        <strain evidence="5">Teg-2019</strain>
        <tissue evidence="5">Adductor muscle</tissue>
    </source>
</reference>
<evidence type="ECO:0000256" key="3">
    <source>
        <dbReference type="SAM" id="MobiDB-lite"/>
    </source>
</evidence>
<evidence type="ECO:0000256" key="1">
    <source>
        <dbReference type="ARBA" id="ARBA00005771"/>
    </source>
</evidence>
<evidence type="ECO:0000259" key="4">
    <source>
        <dbReference type="Pfam" id="PF00685"/>
    </source>
</evidence>
<comment type="similarity">
    <text evidence="1">Belongs to the sulfotransferase 1 family.</text>
</comment>
<keyword evidence="6" id="KW-1185">Reference proteome</keyword>
<dbReference type="InterPro" id="IPR027417">
    <property type="entry name" value="P-loop_NTPase"/>
</dbReference>
<evidence type="ECO:0000256" key="2">
    <source>
        <dbReference type="ARBA" id="ARBA00022679"/>
    </source>
</evidence>
<evidence type="ECO:0000313" key="6">
    <source>
        <dbReference type="Proteomes" id="UP001217089"/>
    </source>
</evidence>
<comment type="caution">
    <text evidence="5">The sequence shown here is derived from an EMBL/GenBank/DDBJ whole genome shotgun (WGS) entry which is preliminary data.</text>
</comment>
<proteinExistence type="inferred from homology"/>
<dbReference type="Gene3D" id="3.40.50.300">
    <property type="entry name" value="P-loop containing nucleotide triphosphate hydrolases"/>
    <property type="match status" value="1"/>
</dbReference>
<feature type="region of interest" description="Disordered" evidence="3">
    <location>
        <begin position="288"/>
        <end position="314"/>
    </location>
</feature>
<dbReference type="EMBL" id="JARBDR010000908">
    <property type="protein sequence ID" value="KAJ8303723.1"/>
    <property type="molecule type" value="Genomic_DNA"/>
</dbReference>
<dbReference type="SUPFAM" id="SSF52540">
    <property type="entry name" value="P-loop containing nucleoside triphosphate hydrolases"/>
    <property type="match status" value="1"/>
</dbReference>
<organism evidence="5 6">
    <name type="scientific">Tegillarca granosa</name>
    <name type="common">Malaysian cockle</name>
    <name type="synonym">Anadara granosa</name>
    <dbReference type="NCBI Taxonomy" id="220873"/>
    <lineage>
        <taxon>Eukaryota</taxon>
        <taxon>Metazoa</taxon>
        <taxon>Spiralia</taxon>
        <taxon>Lophotrochozoa</taxon>
        <taxon>Mollusca</taxon>
        <taxon>Bivalvia</taxon>
        <taxon>Autobranchia</taxon>
        <taxon>Pteriomorphia</taxon>
        <taxon>Arcoida</taxon>
        <taxon>Arcoidea</taxon>
        <taxon>Arcidae</taxon>
        <taxon>Tegillarca</taxon>
    </lineage>
</organism>
<name>A0ABQ9EEJ6_TEGGR</name>
<protein>
    <recommendedName>
        <fullName evidence="4">Sulfotransferase domain-containing protein</fullName>
    </recommendedName>
</protein>
<keyword evidence="2" id="KW-0808">Transferase</keyword>
<evidence type="ECO:0000313" key="5">
    <source>
        <dbReference type="EMBL" id="KAJ8303723.1"/>
    </source>
</evidence>
<gene>
    <name evidence="5" type="ORF">KUTeg_018646</name>
</gene>
<dbReference type="Proteomes" id="UP001217089">
    <property type="component" value="Unassembled WGS sequence"/>
</dbReference>
<accession>A0ABQ9EEJ6</accession>
<feature type="compositionally biased region" description="Polar residues" evidence="3">
    <location>
        <begin position="302"/>
        <end position="312"/>
    </location>
</feature>
<dbReference type="Pfam" id="PF00685">
    <property type="entry name" value="Sulfotransfer_1"/>
    <property type="match status" value="1"/>
</dbReference>
<dbReference type="InterPro" id="IPR000863">
    <property type="entry name" value="Sulfotransferase_dom"/>
</dbReference>
<dbReference type="PANTHER" id="PTHR11783">
    <property type="entry name" value="SULFOTRANSFERASE SULT"/>
    <property type="match status" value="1"/>
</dbReference>
<sequence length="326" mass="37590">MNNSGEIHCCKTLYMYILIMESDREDLVHRVLVGPTGGKISVWEHNGAFFPGFSYKPRRYEDYKTIKARDNDVFICTYPRSGLHWTWEITRMLKLGKTNMIDNMIMEQTMIEFNELDAVEKMESPRVFPTHMIFSQLPPSFKEKKCKIIYIKRDPRSVAVSYFRLFSSFNAESGLKFEGSWDDFLPMFLDGQFALLCSGGWTNVPLNGWFEMQKNWEKTVQENPEYPIYLLNFENLKQDTLGEIKQIAKFLEVDVSDELCSSVASCVDFNRMKKAKEAADIHSLPRCSEPYSEGRDGGGGYNISSKIESDSPQECALKPKAILRES</sequence>
<feature type="domain" description="Sulfotransferase" evidence="4">
    <location>
        <begin position="70"/>
        <end position="277"/>
    </location>
</feature>